<dbReference type="Pfam" id="PF00486">
    <property type="entry name" value="Trans_reg_C"/>
    <property type="match status" value="1"/>
</dbReference>
<dbReference type="CDD" id="cd00383">
    <property type="entry name" value="trans_reg_C"/>
    <property type="match status" value="1"/>
</dbReference>
<dbReference type="GO" id="GO:0000156">
    <property type="term" value="F:phosphorelay response regulator activity"/>
    <property type="evidence" value="ECO:0007669"/>
    <property type="project" value="TreeGrafter"/>
</dbReference>
<keyword evidence="4 7" id="KW-0238">DNA-binding</keyword>
<evidence type="ECO:0000259" key="8">
    <source>
        <dbReference type="PROSITE" id="PS50110"/>
    </source>
</evidence>
<dbReference type="EMBL" id="WSES01000008">
    <property type="protein sequence ID" value="MVW63122.1"/>
    <property type="molecule type" value="Genomic_DNA"/>
</dbReference>
<dbReference type="RefSeq" id="WP_056136349.1">
    <property type="nucleotide sequence ID" value="NZ_CP168562.1"/>
</dbReference>
<evidence type="ECO:0000256" key="6">
    <source>
        <dbReference type="PROSITE-ProRule" id="PRU00169"/>
    </source>
</evidence>
<organism evidence="10 11">
    <name type="scientific">Massilia cellulosiltytica</name>
    <dbReference type="NCBI Taxonomy" id="2683234"/>
    <lineage>
        <taxon>Bacteria</taxon>
        <taxon>Pseudomonadati</taxon>
        <taxon>Pseudomonadota</taxon>
        <taxon>Betaproteobacteria</taxon>
        <taxon>Burkholderiales</taxon>
        <taxon>Oxalobacteraceae</taxon>
        <taxon>Telluria group</taxon>
        <taxon>Massilia</taxon>
    </lineage>
</organism>
<feature type="domain" description="OmpR/PhoB-type" evidence="9">
    <location>
        <begin position="127"/>
        <end position="225"/>
    </location>
</feature>
<dbReference type="GO" id="GO:0005829">
    <property type="term" value="C:cytosol"/>
    <property type="evidence" value="ECO:0007669"/>
    <property type="project" value="TreeGrafter"/>
</dbReference>
<dbReference type="InterPro" id="IPR001867">
    <property type="entry name" value="OmpR/PhoB-type_DNA-bd"/>
</dbReference>
<dbReference type="Pfam" id="PF00072">
    <property type="entry name" value="Response_reg"/>
    <property type="match status" value="1"/>
</dbReference>
<proteinExistence type="predicted"/>
<accession>A0A7X3KA08</accession>
<comment type="caution">
    <text evidence="10">The sequence shown here is derived from an EMBL/GenBank/DDBJ whole genome shotgun (WGS) entry which is preliminary data.</text>
</comment>
<evidence type="ECO:0000256" key="1">
    <source>
        <dbReference type="ARBA" id="ARBA00022553"/>
    </source>
</evidence>
<dbReference type="Proteomes" id="UP000443353">
    <property type="component" value="Unassembled WGS sequence"/>
</dbReference>
<dbReference type="GO" id="GO:0032993">
    <property type="term" value="C:protein-DNA complex"/>
    <property type="evidence" value="ECO:0007669"/>
    <property type="project" value="TreeGrafter"/>
</dbReference>
<dbReference type="AlphaFoldDB" id="A0A7X3KA08"/>
<dbReference type="GO" id="GO:0000976">
    <property type="term" value="F:transcription cis-regulatory region binding"/>
    <property type="evidence" value="ECO:0007669"/>
    <property type="project" value="TreeGrafter"/>
</dbReference>
<dbReference type="InterPro" id="IPR001789">
    <property type="entry name" value="Sig_transdc_resp-reg_receiver"/>
</dbReference>
<dbReference type="PANTHER" id="PTHR48111:SF76">
    <property type="entry name" value="TWO-COMPONENT RESPONSE REGULATOR"/>
    <property type="match status" value="1"/>
</dbReference>
<evidence type="ECO:0000313" key="11">
    <source>
        <dbReference type="Proteomes" id="UP000443353"/>
    </source>
</evidence>
<dbReference type="InterPro" id="IPR036388">
    <property type="entry name" value="WH-like_DNA-bd_sf"/>
</dbReference>
<dbReference type="PANTHER" id="PTHR48111">
    <property type="entry name" value="REGULATOR OF RPOS"/>
    <property type="match status" value="1"/>
</dbReference>
<dbReference type="PROSITE" id="PS50110">
    <property type="entry name" value="RESPONSE_REGULATORY"/>
    <property type="match status" value="1"/>
</dbReference>
<evidence type="ECO:0000259" key="9">
    <source>
        <dbReference type="PROSITE" id="PS51755"/>
    </source>
</evidence>
<evidence type="ECO:0000256" key="4">
    <source>
        <dbReference type="ARBA" id="ARBA00023125"/>
    </source>
</evidence>
<dbReference type="PROSITE" id="PS51755">
    <property type="entry name" value="OMPR_PHOB"/>
    <property type="match status" value="1"/>
</dbReference>
<dbReference type="InterPro" id="IPR011006">
    <property type="entry name" value="CheY-like_superfamily"/>
</dbReference>
<evidence type="ECO:0000313" key="10">
    <source>
        <dbReference type="EMBL" id="MVW63122.1"/>
    </source>
</evidence>
<dbReference type="Gene3D" id="1.10.10.10">
    <property type="entry name" value="Winged helix-like DNA-binding domain superfamily/Winged helix DNA-binding domain"/>
    <property type="match status" value="1"/>
</dbReference>
<sequence>MPNCLVIEDDTETRDYLCSGLRAAGYAVQAETNGEAGNRRLQETRWDVVVLDRMLPGQVDGLGILEQMRARGDGTPVLILSALNSVDERVRGLRAGSDDYLTKPFVMSELLARVENLSRRNSWSREATVLQVADLQLDVRTMRVTRQGTTITLQPREFRLLEYLMRHEGQIVTRTMLLEGVWEYHFDPQTNVIDVQISRLRSKIDKDFNPALIHTVRGAGYVLSAAPTYGPSAR</sequence>
<feature type="domain" description="Response regulatory" evidence="8">
    <location>
        <begin position="3"/>
        <end position="118"/>
    </location>
</feature>
<reference evidence="10 11" key="1">
    <citation type="submission" date="2019-12" db="EMBL/GenBank/DDBJ databases">
        <authorList>
            <person name="Li C."/>
            <person name="Zhao J."/>
        </authorList>
    </citation>
    <scope>NUCLEOTIDE SEQUENCE [LARGE SCALE GENOMIC DNA]</scope>
    <source>
        <strain evidence="10 11">NEAU-DD11</strain>
    </source>
</reference>
<evidence type="ECO:0000256" key="3">
    <source>
        <dbReference type="ARBA" id="ARBA00023015"/>
    </source>
</evidence>
<dbReference type="SUPFAM" id="SSF52172">
    <property type="entry name" value="CheY-like"/>
    <property type="match status" value="1"/>
</dbReference>
<keyword evidence="3" id="KW-0805">Transcription regulation</keyword>
<keyword evidence="2" id="KW-0902">Two-component regulatory system</keyword>
<dbReference type="GO" id="GO:0006355">
    <property type="term" value="P:regulation of DNA-templated transcription"/>
    <property type="evidence" value="ECO:0007669"/>
    <property type="project" value="InterPro"/>
</dbReference>
<name>A0A7X3KA08_9BURK</name>
<dbReference type="InterPro" id="IPR039420">
    <property type="entry name" value="WalR-like"/>
</dbReference>
<keyword evidence="11" id="KW-1185">Reference proteome</keyword>
<protein>
    <submittedName>
        <fullName evidence="10">Response regulator</fullName>
    </submittedName>
</protein>
<evidence type="ECO:0000256" key="7">
    <source>
        <dbReference type="PROSITE-ProRule" id="PRU01091"/>
    </source>
</evidence>
<evidence type="ECO:0000256" key="2">
    <source>
        <dbReference type="ARBA" id="ARBA00023012"/>
    </source>
</evidence>
<keyword evidence="1 6" id="KW-0597">Phosphoprotein</keyword>
<evidence type="ECO:0000256" key="5">
    <source>
        <dbReference type="ARBA" id="ARBA00023163"/>
    </source>
</evidence>
<dbReference type="FunFam" id="1.10.10.10:FF:000005">
    <property type="entry name" value="Two-component system response regulator"/>
    <property type="match status" value="1"/>
</dbReference>
<dbReference type="Gene3D" id="3.40.50.2300">
    <property type="match status" value="1"/>
</dbReference>
<feature type="modified residue" description="4-aspartylphosphate" evidence="6">
    <location>
        <position position="52"/>
    </location>
</feature>
<dbReference type="SMART" id="SM00862">
    <property type="entry name" value="Trans_reg_C"/>
    <property type="match status" value="1"/>
</dbReference>
<dbReference type="Gene3D" id="6.10.250.690">
    <property type="match status" value="1"/>
</dbReference>
<feature type="DNA-binding region" description="OmpR/PhoB-type" evidence="7">
    <location>
        <begin position="127"/>
        <end position="225"/>
    </location>
</feature>
<gene>
    <name evidence="10" type="ORF">GPY61_24690</name>
</gene>
<keyword evidence="5" id="KW-0804">Transcription</keyword>
<dbReference type="SMART" id="SM00448">
    <property type="entry name" value="REC"/>
    <property type="match status" value="1"/>
</dbReference>